<dbReference type="PANTHER" id="PTHR43547">
    <property type="entry name" value="TWO-COMPONENT HISTIDINE KINASE"/>
    <property type="match status" value="1"/>
</dbReference>
<feature type="domain" description="HTH araC/xylS-type" evidence="9">
    <location>
        <begin position="1241"/>
        <end position="1340"/>
    </location>
</feature>
<dbReference type="Pfam" id="PF02518">
    <property type="entry name" value="HATPase_c"/>
    <property type="match status" value="1"/>
</dbReference>
<dbReference type="Gene3D" id="2.60.40.10">
    <property type="entry name" value="Immunoglobulins"/>
    <property type="match status" value="1"/>
</dbReference>
<accession>S2DHE8</accession>
<keyword evidence="8" id="KW-0472">Membrane</keyword>
<evidence type="ECO:0000256" key="1">
    <source>
        <dbReference type="ARBA" id="ARBA00000085"/>
    </source>
</evidence>
<keyword evidence="8" id="KW-0812">Transmembrane</keyword>
<dbReference type="InterPro" id="IPR004358">
    <property type="entry name" value="Sig_transdc_His_kin-like_C"/>
</dbReference>
<dbReference type="SMART" id="SM00388">
    <property type="entry name" value="HisKA"/>
    <property type="match status" value="1"/>
</dbReference>
<dbReference type="Gene3D" id="3.40.50.2300">
    <property type="match status" value="1"/>
</dbReference>
<organism evidence="12 13">
    <name type="scientific">Indibacter alkaliphilus (strain CCUG 57479 / KCTC 22604 / LW1)</name>
    <dbReference type="NCBI Taxonomy" id="1189612"/>
    <lineage>
        <taxon>Bacteria</taxon>
        <taxon>Pseudomonadati</taxon>
        <taxon>Bacteroidota</taxon>
        <taxon>Cytophagia</taxon>
        <taxon>Cytophagales</taxon>
        <taxon>Cyclobacteriaceae</taxon>
    </lineage>
</organism>
<dbReference type="SUPFAM" id="SSF47384">
    <property type="entry name" value="Homodimeric domain of signal transducing histidine kinase"/>
    <property type="match status" value="1"/>
</dbReference>
<evidence type="ECO:0000256" key="3">
    <source>
        <dbReference type="ARBA" id="ARBA00022553"/>
    </source>
</evidence>
<evidence type="ECO:0000256" key="2">
    <source>
        <dbReference type="ARBA" id="ARBA00012438"/>
    </source>
</evidence>
<keyword evidence="6" id="KW-0804">Transcription</keyword>
<dbReference type="PRINTS" id="PR00344">
    <property type="entry name" value="BCTRLSENSOR"/>
</dbReference>
<dbReference type="SMART" id="SM00387">
    <property type="entry name" value="HATPase_c"/>
    <property type="match status" value="1"/>
</dbReference>
<dbReference type="InterPro" id="IPR009057">
    <property type="entry name" value="Homeodomain-like_sf"/>
</dbReference>
<evidence type="ECO:0000259" key="11">
    <source>
        <dbReference type="PROSITE" id="PS50110"/>
    </source>
</evidence>
<dbReference type="Pfam" id="PF00072">
    <property type="entry name" value="Response_reg"/>
    <property type="match status" value="1"/>
</dbReference>
<dbReference type="InterPro" id="IPR018062">
    <property type="entry name" value="HTH_AraC-typ_CS"/>
</dbReference>
<feature type="domain" description="Response regulatory" evidence="11">
    <location>
        <begin position="1094"/>
        <end position="1209"/>
    </location>
</feature>
<dbReference type="CDD" id="cd00082">
    <property type="entry name" value="HisKA"/>
    <property type="match status" value="1"/>
</dbReference>
<dbReference type="Pfam" id="PF00512">
    <property type="entry name" value="HisKA"/>
    <property type="match status" value="1"/>
</dbReference>
<dbReference type="CDD" id="cd17574">
    <property type="entry name" value="REC_OmpR"/>
    <property type="match status" value="1"/>
</dbReference>
<dbReference type="FunFam" id="3.40.50.2300:FF:000138">
    <property type="entry name" value="Two-component system sensor histidine kinase/response regulator"/>
    <property type="match status" value="1"/>
</dbReference>
<dbReference type="EC" id="2.7.13.3" evidence="2"/>
<evidence type="ECO:0000256" key="7">
    <source>
        <dbReference type="PROSITE-ProRule" id="PRU00169"/>
    </source>
</evidence>
<gene>
    <name evidence="12" type="ORF">A33Q_4554</name>
</gene>
<name>S2DHE8_INDAL</name>
<evidence type="ECO:0000256" key="8">
    <source>
        <dbReference type="SAM" id="Phobius"/>
    </source>
</evidence>
<dbReference type="SUPFAM" id="SSF52172">
    <property type="entry name" value="CheY-like"/>
    <property type="match status" value="1"/>
</dbReference>
<dbReference type="Gene3D" id="3.30.565.10">
    <property type="entry name" value="Histidine kinase-like ATPase, C-terminal domain"/>
    <property type="match status" value="1"/>
</dbReference>
<dbReference type="InterPro" id="IPR011110">
    <property type="entry name" value="Reg_prop"/>
</dbReference>
<dbReference type="eggNOG" id="COG0745">
    <property type="taxonomic scope" value="Bacteria"/>
</dbReference>
<comment type="caution">
    <text evidence="12">The sequence shown here is derived from an EMBL/GenBank/DDBJ whole genome shotgun (WGS) entry which is preliminary data.</text>
</comment>
<dbReference type="FunFam" id="2.60.40.10:FF:000791">
    <property type="entry name" value="Two-component system sensor histidine kinase/response regulator"/>
    <property type="match status" value="1"/>
</dbReference>
<dbReference type="PROSITE" id="PS50109">
    <property type="entry name" value="HIS_KIN"/>
    <property type="match status" value="1"/>
</dbReference>
<feature type="transmembrane region" description="Helical" evidence="8">
    <location>
        <begin position="784"/>
        <end position="804"/>
    </location>
</feature>
<evidence type="ECO:0000256" key="6">
    <source>
        <dbReference type="ARBA" id="ARBA00023163"/>
    </source>
</evidence>
<dbReference type="InterPro" id="IPR003661">
    <property type="entry name" value="HisK_dim/P_dom"/>
</dbReference>
<reference evidence="12 13" key="1">
    <citation type="journal article" date="2013" name="Genome Announc.">
        <title>Draft Genome Sequence of Indibacter alkaliphilus Strain LW1T, Isolated from Lonar Lake, a Haloalkaline Lake in the Buldana District of Maharashtra, India.</title>
        <authorList>
            <person name="Singh A."/>
            <person name="Kumar Jangir P."/>
            <person name="Sharma R."/>
            <person name="Singh A."/>
            <person name="Kumar Pinnaka A."/>
            <person name="Shivaji S."/>
        </authorList>
    </citation>
    <scope>NUCLEOTIDE SEQUENCE [LARGE SCALE GENOMIC DNA]</scope>
    <source>
        <strain evidence="13">CCUG 57479 / KCTC 22604 / LW1</strain>
    </source>
</reference>
<dbReference type="Gene3D" id="1.10.10.60">
    <property type="entry name" value="Homeodomain-like"/>
    <property type="match status" value="1"/>
</dbReference>
<keyword evidence="4" id="KW-0805">Transcription regulation</keyword>
<dbReference type="FunFam" id="2.130.10.10:FF:000891">
    <property type="entry name" value="Two-component system sensor histidine kinase/response regulator, hybrid (One-component system)"/>
    <property type="match status" value="1"/>
</dbReference>
<dbReference type="InterPro" id="IPR013783">
    <property type="entry name" value="Ig-like_fold"/>
</dbReference>
<evidence type="ECO:0000313" key="12">
    <source>
        <dbReference type="EMBL" id="EOZ91486.1"/>
    </source>
</evidence>
<dbReference type="Gene3D" id="1.10.287.130">
    <property type="match status" value="1"/>
</dbReference>
<proteinExistence type="predicted"/>
<dbReference type="PROSITE" id="PS00041">
    <property type="entry name" value="HTH_ARAC_FAMILY_1"/>
    <property type="match status" value="1"/>
</dbReference>
<dbReference type="Gene3D" id="2.130.10.10">
    <property type="entry name" value="YVTN repeat-like/Quinoprotein amine dehydrogenase"/>
    <property type="match status" value="3"/>
</dbReference>
<dbReference type="eggNOG" id="COG2205">
    <property type="taxonomic scope" value="Bacteria"/>
</dbReference>
<dbReference type="SMART" id="SM00342">
    <property type="entry name" value="HTH_ARAC"/>
    <property type="match status" value="1"/>
</dbReference>
<dbReference type="FunFam" id="1.10.287.130:FF:000045">
    <property type="entry name" value="Two-component system sensor histidine kinase/response regulator"/>
    <property type="match status" value="1"/>
</dbReference>
<dbReference type="InterPro" id="IPR003594">
    <property type="entry name" value="HATPase_dom"/>
</dbReference>
<protein>
    <recommendedName>
        <fullName evidence="2">histidine kinase</fullName>
        <ecNumber evidence="2">2.7.13.3</ecNumber>
    </recommendedName>
</protein>
<dbReference type="PROSITE" id="PS01124">
    <property type="entry name" value="HTH_ARAC_FAMILY_2"/>
    <property type="match status" value="1"/>
</dbReference>
<dbReference type="SUPFAM" id="SSF55874">
    <property type="entry name" value="ATPase domain of HSP90 chaperone/DNA topoisomerase II/histidine kinase"/>
    <property type="match status" value="1"/>
</dbReference>
<dbReference type="PANTHER" id="PTHR43547:SF2">
    <property type="entry name" value="HYBRID SIGNAL TRANSDUCTION HISTIDINE KINASE C"/>
    <property type="match status" value="1"/>
</dbReference>
<keyword evidence="8" id="KW-1133">Transmembrane helix</keyword>
<feature type="modified residue" description="4-aspartylphosphate" evidence="7">
    <location>
        <position position="1142"/>
    </location>
</feature>
<evidence type="ECO:0000259" key="10">
    <source>
        <dbReference type="PROSITE" id="PS50109"/>
    </source>
</evidence>
<dbReference type="eggNOG" id="COG3292">
    <property type="taxonomic scope" value="Bacteria"/>
</dbReference>
<evidence type="ECO:0000259" key="9">
    <source>
        <dbReference type="PROSITE" id="PS01124"/>
    </source>
</evidence>
<dbReference type="InterPro" id="IPR036097">
    <property type="entry name" value="HisK_dim/P_sf"/>
</dbReference>
<dbReference type="GO" id="GO:0043565">
    <property type="term" value="F:sequence-specific DNA binding"/>
    <property type="evidence" value="ECO:0007669"/>
    <property type="project" value="InterPro"/>
</dbReference>
<comment type="catalytic activity">
    <reaction evidence="1">
        <text>ATP + protein L-histidine = ADP + protein N-phospho-L-histidine.</text>
        <dbReference type="EC" id="2.7.13.3"/>
    </reaction>
</comment>
<feature type="domain" description="Histidine kinase" evidence="10">
    <location>
        <begin position="837"/>
        <end position="1058"/>
    </location>
</feature>
<dbReference type="GO" id="GO:0003700">
    <property type="term" value="F:DNA-binding transcription factor activity"/>
    <property type="evidence" value="ECO:0007669"/>
    <property type="project" value="InterPro"/>
</dbReference>
<keyword evidence="5 12" id="KW-0238">DNA-binding</keyword>
<dbReference type="RefSeq" id="WP_009035374.1">
    <property type="nucleotide sequence ID" value="NZ_ALWO02000054.1"/>
</dbReference>
<dbReference type="InterPro" id="IPR011123">
    <property type="entry name" value="Y_Y_Y"/>
</dbReference>
<dbReference type="InterPro" id="IPR001789">
    <property type="entry name" value="Sig_transdc_resp-reg_receiver"/>
</dbReference>
<keyword evidence="13" id="KW-1185">Reference proteome</keyword>
<dbReference type="Pfam" id="PF07494">
    <property type="entry name" value="Reg_prop"/>
    <property type="match status" value="7"/>
</dbReference>
<sequence length="1342" mass="153196">MVFLCLLCFIHLGNSQQQYFKNLSVEDGLSHNTVFAILQDSRGFMWFGTKDGLNRFDGSRFKVFKNDPQNPYSIGSNTVQSLFEDRQGKIWVGTNQGVYIYEPETEKFRQFDTKDQDGNNVWGQILEIQEDNNQQIWIASSSSGLYRYQAKNNLLTHFYHDPLKPGSLASGSVSSMTIDAKNNIWVGILGGGIQKFIAANESFDKYDSPDADLGKDLILDLFDHDLELLIGTKNGGLKKLIKATGQVENVLEQDMEKNTLFIRDMAKLNANELWICTELGIYVYNTMTNAYRHIIQNPNDPYSIADNAIYSIFKDSEGGIWVGSYFGGVDYLPNHQTVFEKYYPINGSNSILGKRVREFAEDDNGYIWVGTEDNGLSRFNPETGEFKNFLPGKTSDGISYHNIHGMLYKDGKLWLSNHSMGLRLDILDTKTEKVEKIDQSNLQNPLYDSDIFSILEDRSGNKWFGTISGVYKMKKGSKTLEFVPEINISFFIDIMEDSKGRIWFATTNNGLFLFEPEEEKVSHFLPDPDKKDALPGIAIISIIEDSQGNIWLGTEGYGLVKFQENDLSFLPYKDLKAFPSNTIYQIVEDDLGFLWVSTAKGLLRFEPEAGKIEIFTKSNGLLSDQFNYKSGFKASDGTLYFGSLNGFIRFDPKSFIKQDSEPEIVFTGLKVYNREIIPGDGGGILDKSILHTQSLKLKHDQSTLTFNFAALNYTSMGAWKYAYIMDGLEKEWNYLDQNQEISYLNLPPGKYTLLVTTVDNENNFSDETASLEIEVLPPFYLSRWAFILYASIFLALIIWLINTYRTRVAKRHKENIRMLEDSKEKEIYQAKIKFFTNITHEIRTPLTLIKGPLEMLLKGKEKFDPETKENLLIMERNSNRLINLSNQLLDFRKAEKQDFSLSFVSTDICSLVKDLHYRFQPFADLNHLEFKINLPEKKFTADIDKEEVTKILSNLISNALKNAATEVSIHLNPKESNLDLFSITVCNDGLLIDENLREKIFEPFYQINDEANENKRNGTGLGLPLSRSLAELHQGELKIDTLFRRDQNCFTLKLPIKQKNTFHLEEINDLDSFENLTDTKSEILPVEQGSSKAIILLVEDNKELRNFMQTNMKSEYQIILAENGKKALETLDKVQVDLIISDIMMPVMDGIELCKEVKSQIEFSHIPIILLTAKTTLQSKIEGMETGADVYIEKPFSLEYLSLQTKNLLEYRDKVRKQFSSSPIAVSNTIAHTKADERFLNKVNEIMTAHLSDELFGVNELAENLNMSQSSLLRKIKGIAKMTPNEYIRLFRLKKAAALLEEGEITISEVCTVVGFNSPSYFSKCFQKQFGELPRDYQKTDT</sequence>
<dbReference type="Pfam" id="PF12833">
    <property type="entry name" value="HTH_18"/>
    <property type="match status" value="1"/>
</dbReference>
<dbReference type="GO" id="GO:0000155">
    <property type="term" value="F:phosphorelay sensor kinase activity"/>
    <property type="evidence" value="ECO:0007669"/>
    <property type="project" value="InterPro"/>
</dbReference>
<keyword evidence="3 7" id="KW-0597">Phosphoprotein</keyword>
<evidence type="ECO:0000256" key="5">
    <source>
        <dbReference type="ARBA" id="ARBA00023125"/>
    </source>
</evidence>
<dbReference type="EMBL" id="ALWO02000054">
    <property type="protein sequence ID" value="EOZ91486.1"/>
    <property type="molecule type" value="Genomic_DNA"/>
</dbReference>
<dbReference type="InterPro" id="IPR005467">
    <property type="entry name" value="His_kinase_dom"/>
</dbReference>
<dbReference type="InterPro" id="IPR036890">
    <property type="entry name" value="HATPase_C_sf"/>
</dbReference>
<dbReference type="InterPro" id="IPR011006">
    <property type="entry name" value="CheY-like_superfamily"/>
</dbReference>
<dbReference type="InterPro" id="IPR018060">
    <property type="entry name" value="HTH_AraC"/>
</dbReference>
<dbReference type="SMART" id="SM00448">
    <property type="entry name" value="REC"/>
    <property type="match status" value="1"/>
</dbReference>
<evidence type="ECO:0000313" key="13">
    <source>
        <dbReference type="Proteomes" id="UP000006073"/>
    </source>
</evidence>
<dbReference type="PROSITE" id="PS50110">
    <property type="entry name" value="RESPONSE_REGULATORY"/>
    <property type="match status" value="1"/>
</dbReference>
<dbReference type="Pfam" id="PF07495">
    <property type="entry name" value="Y_Y_Y"/>
    <property type="match status" value="1"/>
</dbReference>
<dbReference type="InterPro" id="IPR015943">
    <property type="entry name" value="WD40/YVTN_repeat-like_dom_sf"/>
</dbReference>
<dbReference type="SUPFAM" id="SSF46689">
    <property type="entry name" value="Homeodomain-like"/>
    <property type="match status" value="1"/>
</dbReference>
<dbReference type="Proteomes" id="UP000006073">
    <property type="component" value="Unassembled WGS sequence"/>
</dbReference>
<dbReference type="SUPFAM" id="SSF63829">
    <property type="entry name" value="Calcium-dependent phosphotriesterase"/>
    <property type="match status" value="3"/>
</dbReference>
<dbReference type="STRING" id="1189612.A33Q_4554"/>
<evidence type="ECO:0000256" key="4">
    <source>
        <dbReference type="ARBA" id="ARBA00023015"/>
    </source>
</evidence>